<gene>
    <name evidence="2" type="ORF">mPipKuh1_009496</name>
</gene>
<dbReference type="EMBL" id="JACAGB010000003">
    <property type="protein sequence ID" value="KAF6374273.1"/>
    <property type="molecule type" value="Genomic_DNA"/>
</dbReference>
<protein>
    <submittedName>
        <fullName evidence="2">Uncharacterized protein</fullName>
    </submittedName>
</protein>
<sequence length="133" mass="15137">MQDNNDHLFHNHSLHIIWNMCFCLLIHIVEKLRWLCSMGLLFSRNQQAIQRSCFALGNGRNVKVASKCTLDINEKVGEGLAGMVECHPMYLKVASSWVSGQYGVCRRQLMDVSLSHQCFSLSPSPFHTLSKNQ</sequence>
<organism evidence="2 3">
    <name type="scientific">Pipistrellus kuhlii</name>
    <name type="common">Kuhl's pipistrelle</name>
    <dbReference type="NCBI Taxonomy" id="59472"/>
    <lineage>
        <taxon>Eukaryota</taxon>
        <taxon>Metazoa</taxon>
        <taxon>Chordata</taxon>
        <taxon>Craniata</taxon>
        <taxon>Vertebrata</taxon>
        <taxon>Euteleostomi</taxon>
        <taxon>Mammalia</taxon>
        <taxon>Eutheria</taxon>
        <taxon>Laurasiatheria</taxon>
        <taxon>Chiroptera</taxon>
        <taxon>Yangochiroptera</taxon>
        <taxon>Vespertilionidae</taxon>
        <taxon>Pipistrellus</taxon>
    </lineage>
</organism>
<feature type="transmembrane region" description="Helical" evidence="1">
    <location>
        <begin position="12"/>
        <end position="29"/>
    </location>
</feature>
<evidence type="ECO:0000313" key="2">
    <source>
        <dbReference type="EMBL" id="KAF6374273.1"/>
    </source>
</evidence>
<accession>A0A7J7ZJ34</accession>
<keyword evidence="1" id="KW-0472">Membrane</keyword>
<dbReference type="Proteomes" id="UP000558488">
    <property type="component" value="Unassembled WGS sequence"/>
</dbReference>
<evidence type="ECO:0000256" key="1">
    <source>
        <dbReference type="SAM" id="Phobius"/>
    </source>
</evidence>
<comment type="caution">
    <text evidence="2">The sequence shown here is derived from an EMBL/GenBank/DDBJ whole genome shotgun (WGS) entry which is preliminary data.</text>
</comment>
<dbReference type="AlphaFoldDB" id="A0A7J7ZJ34"/>
<name>A0A7J7ZJ34_PIPKU</name>
<keyword evidence="3" id="KW-1185">Reference proteome</keyword>
<keyword evidence="1" id="KW-1133">Transmembrane helix</keyword>
<keyword evidence="1" id="KW-0812">Transmembrane</keyword>
<reference evidence="2 3" key="1">
    <citation type="journal article" date="2020" name="Nature">
        <title>Six reference-quality genomes reveal evolution of bat adaptations.</title>
        <authorList>
            <person name="Jebb D."/>
            <person name="Huang Z."/>
            <person name="Pippel M."/>
            <person name="Hughes G.M."/>
            <person name="Lavrichenko K."/>
            <person name="Devanna P."/>
            <person name="Winkler S."/>
            <person name="Jermiin L.S."/>
            <person name="Skirmuntt E.C."/>
            <person name="Katzourakis A."/>
            <person name="Burkitt-Gray L."/>
            <person name="Ray D.A."/>
            <person name="Sullivan K.A.M."/>
            <person name="Roscito J.G."/>
            <person name="Kirilenko B.M."/>
            <person name="Davalos L.M."/>
            <person name="Corthals A.P."/>
            <person name="Power M.L."/>
            <person name="Jones G."/>
            <person name="Ransome R.D."/>
            <person name="Dechmann D.K.N."/>
            <person name="Locatelli A.G."/>
            <person name="Puechmaille S.J."/>
            <person name="Fedrigo O."/>
            <person name="Jarvis E.D."/>
            <person name="Hiller M."/>
            <person name="Vernes S.C."/>
            <person name="Myers E.W."/>
            <person name="Teeling E.C."/>
        </authorList>
    </citation>
    <scope>NUCLEOTIDE SEQUENCE [LARGE SCALE GENOMIC DNA]</scope>
    <source>
        <strain evidence="2">MPipKuh1</strain>
        <tissue evidence="2">Flight muscle</tissue>
    </source>
</reference>
<proteinExistence type="predicted"/>
<evidence type="ECO:0000313" key="3">
    <source>
        <dbReference type="Proteomes" id="UP000558488"/>
    </source>
</evidence>